<comment type="caution">
    <text evidence="2">The sequence shown here is derived from an EMBL/GenBank/DDBJ whole genome shotgun (WGS) entry which is preliminary data.</text>
</comment>
<evidence type="ECO:0000313" key="2">
    <source>
        <dbReference type="EMBL" id="KAI3920758.1"/>
    </source>
</evidence>
<dbReference type="EMBL" id="JAJJMB010008785">
    <property type="protein sequence ID" value="KAI3920758.1"/>
    <property type="molecule type" value="Genomic_DNA"/>
</dbReference>
<accession>A0AAD4SS56</accession>
<feature type="region of interest" description="Disordered" evidence="1">
    <location>
        <begin position="40"/>
        <end position="67"/>
    </location>
</feature>
<protein>
    <submittedName>
        <fullName evidence="2">Uncharacterized protein</fullName>
    </submittedName>
</protein>
<keyword evidence="3" id="KW-1185">Reference proteome</keyword>
<sequence>MALRILGARSLRTSSLGEKASIHQDPPLLSRISASFVSSRLMSNSEGASTGERVSAGDQEKTTKEKG</sequence>
<feature type="compositionally biased region" description="Basic and acidic residues" evidence="1">
    <location>
        <begin position="58"/>
        <end position="67"/>
    </location>
</feature>
<name>A0AAD4SS56_9MAGN</name>
<evidence type="ECO:0000313" key="3">
    <source>
        <dbReference type="Proteomes" id="UP001202328"/>
    </source>
</evidence>
<evidence type="ECO:0000256" key="1">
    <source>
        <dbReference type="SAM" id="MobiDB-lite"/>
    </source>
</evidence>
<dbReference type="Proteomes" id="UP001202328">
    <property type="component" value="Unassembled WGS sequence"/>
</dbReference>
<dbReference type="AlphaFoldDB" id="A0AAD4SS56"/>
<reference evidence="2" key="1">
    <citation type="submission" date="2022-04" db="EMBL/GenBank/DDBJ databases">
        <title>A functionally conserved STORR gene fusion in Papaver species that diverged 16.8 million years ago.</title>
        <authorList>
            <person name="Catania T."/>
        </authorList>
    </citation>
    <scope>NUCLEOTIDE SEQUENCE</scope>
    <source>
        <strain evidence="2">S-188037</strain>
    </source>
</reference>
<gene>
    <name evidence="2" type="ORF">MKW98_005584</name>
</gene>
<organism evidence="2 3">
    <name type="scientific">Papaver atlanticum</name>
    <dbReference type="NCBI Taxonomy" id="357466"/>
    <lineage>
        <taxon>Eukaryota</taxon>
        <taxon>Viridiplantae</taxon>
        <taxon>Streptophyta</taxon>
        <taxon>Embryophyta</taxon>
        <taxon>Tracheophyta</taxon>
        <taxon>Spermatophyta</taxon>
        <taxon>Magnoliopsida</taxon>
        <taxon>Ranunculales</taxon>
        <taxon>Papaveraceae</taxon>
        <taxon>Papaveroideae</taxon>
        <taxon>Papaver</taxon>
    </lineage>
</organism>
<proteinExistence type="predicted"/>